<dbReference type="EMBL" id="CP113520">
    <property type="protein sequence ID" value="WAJ26672.1"/>
    <property type="molecule type" value="Genomic_DNA"/>
</dbReference>
<evidence type="ECO:0000313" key="1">
    <source>
        <dbReference type="EMBL" id="WAJ26672.1"/>
    </source>
</evidence>
<proteinExistence type="predicted"/>
<keyword evidence="2" id="KW-1185">Reference proteome</keyword>
<dbReference type="Proteomes" id="UP001163223">
    <property type="component" value="Chromosome"/>
</dbReference>
<name>A0ACD4NIR6_9HYPH</name>
<accession>A0ACD4NIR6</accession>
<reference evidence="1" key="1">
    <citation type="submission" date="2022-11" db="EMBL/GenBank/DDBJ databases">
        <title>beta-Carotene-producing bacterium, Jeongeuplla avenae sp. nov., alleviates the salt stress of Arabidopsis seedlings.</title>
        <authorList>
            <person name="Jiang L."/>
            <person name="Lee J."/>
        </authorList>
    </citation>
    <scope>NUCLEOTIDE SEQUENCE</scope>
    <source>
        <strain evidence="1">DY_R2A_6</strain>
    </source>
</reference>
<organism evidence="1 2">
    <name type="scientific">Antarcticirhabdus aurantiaca</name>
    <dbReference type="NCBI Taxonomy" id="2606717"/>
    <lineage>
        <taxon>Bacteria</taxon>
        <taxon>Pseudomonadati</taxon>
        <taxon>Pseudomonadota</taxon>
        <taxon>Alphaproteobacteria</taxon>
        <taxon>Hyphomicrobiales</taxon>
        <taxon>Aurantimonadaceae</taxon>
        <taxon>Antarcticirhabdus</taxon>
    </lineage>
</organism>
<sequence length="125" mass="12096">MQNSRSLLAATLLLSALAAVPAAAQTAPATPGATETQEAQDSGVGREDVESWIGKTVIGAGGQTLGMVTSVAKSSDTSDGGTLTIAREGGGEATLPLLGASASGDTVTVSATAESVENPPAASVN</sequence>
<protein>
    <submittedName>
        <fullName evidence="1">Uncharacterized protein</fullName>
    </submittedName>
</protein>
<evidence type="ECO:0000313" key="2">
    <source>
        <dbReference type="Proteomes" id="UP001163223"/>
    </source>
</evidence>
<gene>
    <name evidence="1" type="ORF">OXU80_17595</name>
</gene>